<dbReference type="InterPro" id="IPR025558">
    <property type="entry name" value="DUF4283"/>
</dbReference>
<dbReference type="PANTHER" id="PTHR33116">
    <property type="entry name" value="REVERSE TRANSCRIPTASE ZINC-BINDING DOMAIN-CONTAINING PROTEIN-RELATED-RELATED"/>
    <property type="match status" value="1"/>
</dbReference>
<feature type="compositionally biased region" description="Polar residues" evidence="1">
    <location>
        <begin position="713"/>
        <end position="738"/>
    </location>
</feature>
<proteinExistence type="predicted"/>
<dbReference type="Gene3D" id="3.60.10.10">
    <property type="entry name" value="Endonuclease/exonuclease/phosphatase"/>
    <property type="match status" value="1"/>
</dbReference>
<sequence length="1749" mass="200322">MDDEPMWAADRVVTSTPGSAIANPETTNEFAIKGNHLILVKGNQFDGRTKTDPHKNIHEFLRIYDMFNNRDTKNEAVRLMMFPLSLTGEANTWLDELNKGTIKTWDELRTAFISRFFPPALTDAWLRMKEMLRNCHGHNLSKDLELINLCFADDLFLFSHGDDKSAKVIMEALDEFKLTSGLVPSLPKSTTYFCNVLNCTKQAILQIMPFEEGRLPVKYLGVPLVPSRLIYKDCKVLIEKVDERINDWKNKSLSIAGRLQLIHSVISSLHVYWASMFVLPSGVLLDIEQRMRGFLWCQGKMRKGKSKVAWEVVCLPKKEGGLGVKRLNIFNKALMSSYIWKLLIRKDSIRLRPLIRKFIWYKLGNGQSVSFWYDNWCSLSPLADLVSTREMYRVGLTTTSKIEWLVSGTVKSFAVSTVWMSIRPRDTLVDWADVVWTHMSKMAGCTSLHLNVYDMVHYIIPSAKRRTSNSINIKLVMAASTCFLWQERNERLFNNNKQTVAHELRNDEKVEEAAVAIPLAAVKENTWAKFGLKRVMLDKGFFLFQFATKEGMDKVMESGPWLIRLVPLILIVWTPNTILKKDDIKAAPVWVKLLHVPIVAYSEIGLSLIMTQIGKPIMLDSYTCQMCIRSWQKKMNMHMYLLKSHRRKTLWSLLLLLFRIVMVNIKVNDSQDDLVEVKKKKTKSKQPRQVEGIRITKPKPNLYYRRVEKGEASKSQPTSDGNGTKISMNTSDKVRSKSPNDAANIVTLANSFSALNDVEAVIDKGKTMDPQEVTNENINESDEDIKEIIMEDDPNANKTTFNVEGASTPIDKAPALLWDGTKMQLILLLLLKMIRRILWNNLGLHKLYVRQRPWCLLGDFNAALFLDDMLAGPASLDIAMREFNDCVEDIEVMDVQYSVLKFTWNQKPKGMDGILKKIDRLMSNLEFNDVFQGAHAIFKPYRISDHAPAVLTNPTAAKVKPKPFKFVNILVHNVRFKEVVSNGWNINVSGFHLFKVVKRLKNLKRPLPKLLYDHGNIHENVKRLRFELDKTQRDLDADPFNSDLRDKEAENDKVADVFITHYEVFLGQAGNASVFNTSNLFGNTLSADISQDMVRNVNNKEDIVGNDVTSAVCEFFTNGKLLSELNHTIIALIPKVSSPLHVTDFRPISCCNVLFKTITKIIANHLKESLKVLVSPNQSAFVPGRSSVDNILLTQEIMHNYHLDWGVPRYAFKVDFQKAYDTVDWDFLKMVLIGFGFHERMVLWIMECVTTTSFSISINGNLHGYFKGKRGLCQGDPLSPYLFTIIMEILTLMIKRQIRDSGSFTYHRHCSKLELVNLCFADDLFLFAHGDVNSEKVIMEALDEFKHASGLTPSLPKSTAYFCNVLNYVKLSILQVLPFEEGRLPIKYLGVPLNKSLSTSGRLQLIQSVVSSLHVYWASVFILPTHILLDIEQIMRGFLWCHGNIRRGMAKVAWEDVYLPKDEGGLGIRRLVSFNQALMDIPMRDNMTWGWRNILRLRPLILEFFWYKIGNGSSALAWFDHWCGLSPLANVISSRDIFRGGFDKHSMVRDLIVHGQFTWPQEWLSKYPTLVTINAPILCDDVPDSLVWKGRLGIAKRFSVYSVWNDLRPHDAKVNWYDIVWFPAYIPRHALNLWLIIRSFAQQVWNRVEYLAGLSNSSPSMDDILHDIAPFAKRRTLKSIVAKLVVAAAAYFIWQERNGRLFKESKLSVSQVSDKILNSVRLKLISCRIKKSRSALELFHRWKISDSIL</sequence>
<dbReference type="Pfam" id="PF00078">
    <property type="entry name" value="RVT_1"/>
    <property type="match status" value="1"/>
</dbReference>
<dbReference type="InterPro" id="IPR043502">
    <property type="entry name" value="DNA/RNA_pol_sf"/>
</dbReference>
<accession>A0A6L2LJ35</accession>
<dbReference type="SUPFAM" id="SSF56672">
    <property type="entry name" value="DNA/RNA polymerases"/>
    <property type="match status" value="1"/>
</dbReference>
<dbReference type="InterPro" id="IPR036691">
    <property type="entry name" value="Endo/exonu/phosph_ase_sf"/>
</dbReference>
<evidence type="ECO:0000259" key="2">
    <source>
        <dbReference type="PROSITE" id="PS50878"/>
    </source>
</evidence>
<dbReference type="CDD" id="cd01650">
    <property type="entry name" value="RT_nLTR_like"/>
    <property type="match status" value="1"/>
</dbReference>
<comment type="caution">
    <text evidence="3">The sequence shown here is derived from an EMBL/GenBank/DDBJ whole genome shotgun (WGS) entry which is preliminary data.</text>
</comment>
<reference evidence="3" key="1">
    <citation type="journal article" date="2019" name="Sci. Rep.">
        <title>Draft genome of Tanacetum cinerariifolium, the natural source of mosquito coil.</title>
        <authorList>
            <person name="Yamashiro T."/>
            <person name="Shiraishi A."/>
            <person name="Satake H."/>
            <person name="Nakayama K."/>
        </authorList>
    </citation>
    <scope>NUCLEOTIDE SEQUENCE</scope>
</reference>
<dbReference type="PANTHER" id="PTHR33116:SF76">
    <property type="entry name" value="DUF4283 DOMAIN-CONTAINING PROTEIN"/>
    <property type="match status" value="1"/>
</dbReference>
<dbReference type="InterPro" id="IPR000477">
    <property type="entry name" value="RT_dom"/>
</dbReference>
<organism evidence="3">
    <name type="scientific">Tanacetum cinerariifolium</name>
    <name type="common">Dalmatian daisy</name>
    <name type="synonym">Chrysanthemum cinerariifolium</name>
    <dbReference type="NCBI Taxonomy" id="118510"/>
    <lineage>
        <taxon>Eukaryota</taxon>
        <taxon>Viridiplantae</taxon>
        <taxon>Streptophyta</taxon>
        <taxon>Embryophyta</taxon>
        <taxon>Tracheophyta</taxon>
        <taxon>Spermatophyta</taxon>
        <taxon>Magnoliopsida</taxon>
        <taxon>eudicotyledons</taxon>
        <taxon>Gunneridae</taxon>
        <taxon>Pentapetalae</taxon>
        <taxon>asterids</taxon>
        <taxon>campanulids</taxon>
        <taxon>Asterales</taxon>
        <taxon>Asteraceae</taxon>
        <taxon>Asteroideae</taxon>
        <taxon>Anthemideae</taxon>
        <taxon>Anthemidinae</taxon>
        <taxon>Tanacetum</taxon>
    </lineage>
</organism>
<protein>
    <recommendedName>
        <fullName evidence="2">Reverse transcriptase domain-containing protein</fullName>
    </recommendedName>
</protein>
<dbReference type="SUPFAM" id="SSF56219">
    <property type="entry name" value="DNase I-like"/>
    <property type="match status" value="1"/>
</dbReference>
<name>A0A6L2LJ35_TANCI</name>
<dbReference type="InterPro" id="IPR005162">
    <property type="entry name" value="Retrotrans_gag_dom"/>
</dbReference>
<dbReference type="Pfam" id="PF14111">
    <property type="entry name" value="DUF4283"/>
    <property type="match status" value="1"/>
</dbReference>
<dbReference type="EMBL" id="BKCJ010004542">
    <property type="protein sequence ID" value="GEU61658.1"/>
    <property type="molecule type" value="Genomic_DNA"/>
</dbReference>
<feature type="domain" description="Reverse transcriptase" evidence="2">
    <location>
        <begin position="1114"/>
        <end position="1393"/>
    </location>
</feature>
<feature type="region of interest" description="Disordered" evidence="1">
    <location>
        <begin position="707"/>
        <end position="738"/>
    </location>
</feature>
<dbReference type="PROSITE" id="PS50878">
    <property type="entry name" value="RT_POL"/>
    <property type="match status" value="1"/>
</dbReference>
<dbReference type="Pfam" id="PF03732">
    <property type="entry name" value="Retrotrans_gag"/>
    <property type="match status" value="1"/>
</dbReference>
<gene>
    <name evidence="3" type="ORF">Tci_033636</name>
</gene>
<evidence type="ECO:0000256" key="1">
    <source>
        <dbReference type="SAM" id="MobiDB-lite"/>
    </source>
</evidence>
<evidence type="ECO:0000313" key="3">
    <source>
        <dbReference type="EMBL" id="GEU61658.1"/>
    </source>
</evidence>